<dbReference type="InterPro" id="IPR011701">
    <property type="entry name" value="MFS"/>
</dbReference>
<feature type="transmembrane region" description="Helical" evidence="7">
    <location>
        <begin position="391"/>
        <end position="413"/>
    </location>
</feature>
<keyword evidence="3 7" id="KW-0812">Transmembrane</keyword>
<feature type="transmembrane region" description="Helical" evidence="7">
    <location>
        <begin position="419"/>
        <end position="440"/>
    </location>
</feature>
<evidence type="ECO:0000259" key="8">
    <source>
        <dbReference type="PROSITE" id="PS50850"/>
    </source>
</evidence>
<dbReference type="SUPFAM" id="SSF103473">
    <property type="entry name" value="MFS general substrate transporter"/>
    <property type="match status" value="1"/>
</dbReference>
<dbReference type="PANTHER" id="PTHR43791">
    <property type="entry name" value="PERMEASE-RELATED"/>
    <property type="match status" value="1"/>
</dbReference>
<feature type="transmembrane region" description="Helical" evidence="7">
    <location>
        <begin position="197"/>
        <end position="217"/>
    </location>
</feature>
<dbReference type="AlphaFoldDB" id="A0A2J6RF19"/>
<feature type="transmembrane region" description="Helical" evidence="7">
    <location>
        <begin position="358"/>
        <end position="379"/>
    </location>
</feature>
<evidence type="ECO:0000313" key="10">
    <source>
        <dbReference type="Proteomes" id="UP000235786"/>
    </source>
</evidence>
<feature type="transmembrane region" description="Helical" evidence="7">
    <location>
        <begin position="38"/>
        <end position="61"/>
    </location>
</feature>
<dbReference type="EMBL" id="KZ613950">
    <property type="protein sequence ID" value="PMD37110.1"/>
    <property type="molecule type" value="Genomic_DNA"/>
</dbReference>
<dbReference type="FunFam" id="1.20.1250.20:FF:000064">
    <property type="entry name" value="MFS allantoate transporter"/>
    <property type="match status" value="1"/>
</dbReference>
<keyword evidence="2" id="KW-0813">Transport</keyword>
<dbReference type="GO" id="GO:0016020">
    <property type="term" value="C:membrane"/>
    <property type="evidence" value="ECO:0007669"/>
    <property type="project" value="UniProtKB-SubCell"/>
</dbReference>
<evidence type="ECO:0000256" key="4">
    <source>
        <dbReference type="ARBA" id="ARBA00022989"/>
    </source>
</evidence>
<reference evidence="9 10" key="1">
    <citation type="submission" date="2016-04" db="EMBL/GenBank/DDBJ databases">
        <title>A degradative enzymes factory behind the ericoid mycorrhizal symbiosis.</title>
        <authorList>
            <consortium name="DOE Joint Genome Institute"/>
            <person name="Martino E."/>
            <person name="Morin E."/>
            <person name="Grelet G."/>
            <person name="Kuo A."/>
            <person name="Kohler A."/>
            <person name="Daghino S."/>
            <person name="Barry K."/>
            <person name="Choi C."/>
            <person name="Cichocki N."/>
            <person name="Clum A."/>
            <person name="Copeland A."/>
            <person name="Hainaut M."/>
            <person name="Haridas S."/>
            <person name="Labutti K."/>
            <person name="Lindquist E."/>
            <person name="Lipzen A."/>
            <person name="Khouja H.-R."/>
            <person name="Murat C."/>
            <person name="Ohm R."/>
            <person name="Olson A."/>
            <person name="Spatafora J."/>
            <person name="Veneault-Fourrey C."/>
            <person name="Henrissat B."/>
            <person name="Grigoriev I."/>
            <person name="Martin F."/>
            <person name="Perotto S."/>
        </authorList>
    </citation>
    <scope>NUCLEOTIDE SEQUENCE [LARGE SCALE GENOMIC DNA]</scope>
    <source>
        <strain evidence="9 10">F</strain>
    </source>
</reference>
<dbReference type="Pfam" id="PF07690">
    <property type="entry name" value="MFS_1"/>
    <property type="match status" value="1"/>
</dbReference>
<feature type="transmembrane region" description="Helical" evidence="7">
    <location>
        <begin position="166"/>
        <end position="185"/>
    </location>
</feature>
<keyword evidence="4 7" id="KW-1133">Transmembrane helix</keyword>
<dbReference type="InterPro" id="IPR036259">
    <property type="entry name" value="MFS_trans_sf"/>
</dbReference>
<feature type="transmembrane region" description="Helical" evidence="7">
    <location>
        <begin position="129"/>
        <end position="154"/>
    </location>
</feature>
<keyword evidence="10" id="KW-1185">Reference proteome</keyword>
<evidence type="ECO:0000313" key="9">
    <source>
        <dbReference type="EMBL" id="PMD37110.1"/>
    </source>
</evidence>
<dbReference type="PANTHER" id="PTHR43791:SF103">
    <property type="entry name" value="MAJOR FACILITATOR SUPERFAMILY (MFS) PROFILE DOMAIN-CONTAINING PROTEIN-RELATED"/>
    <property type="match status" value="1"/>
</dbReference>
<dbReference type="Proteomes" id="UP000235786">
    <property type="component" value="Unassembled WGS sequence"/>
</dbReference>
<accession>A0A2J6RF19</accession>
<comment type="similarity">
    <text evidence="6">Belongs to the major facilitator superfamily. Allantoate permease family.</text>
</comment>
<comment type="subcellular location">
    <subcellularLocation>
        <location evidence="1">Membrane</location>
        <topology evidence="1">Multi-pass membrane protein</topology>
    </subcellularLocation>
</comment>
<evidence type="ECO:0000256" key="1">
    <source>
        <dbReference type="ARBA" id="ARBA00004141"/>
    </source>
</evidence>
<sequence>MEVKVNEEVDIQNEKAPLPIVIVDEEEKVILRKIDAHLMPLMFVTYMLQYLDKITLGFTAVMGIETDTHLHGQQYSWCSSAFYFGYLVASFPGSIGFVKFPIGRYLSTAVLCWSVVLMCHGAASSFTSLFILRVLLGVFESIISPGFSLITGIWYKPSEHSLRHGIWFAGNGLASVFGGVLAYAIGKIDDKIAAWRWLFIIFGLVTFVWSISLLFFLPDSAMKARWLTPHEREIAHSRPQKNINSFKSTHWKRHQAVEALTDPKTWLLFFYTAFTSLPNGGVTNFTSVIIKGLGHDQFQTLLLSMPQGACQVVFTLTAALLANKLRRSRCIIMACLLCIAMLGWCLVGYLPASHSGGRLGGVFIFAAYASGFPLSLSIIASDVAGYTKKTVVSAIVFLAYCAGNISGPQVFFARQAPRYRTGCEVCIICLCLGIVDILVLRQYMDWENKRRDRVQGMVIEAEPGKLVQIDGGNGVVELPSAGVDETDIEQENFRYIL</sequence>
<feature type="domain" description="Major facilitator superfamily (MFS) profile" evidence="8">
    <location>
        <begin position="38"/>
        <end position="497"/>
    </location>
</feature>
<name>A0A2J6RF19_HYAVF</name>
<evidence type="ECO:0000256" key="6">
    <source>
        <dbReference type="ARBA" id="ARBA00037968"/>
    </source>
</evidence>
<evidence type="ECO:0000256" key="2">
    <source>
        <dbReference type="ARBA" id="ARBA00022448"/>
    </source>
</evidence>
<evidence type="ECO:0000256" key="7">
    <source>
        <dbReference type="SAM" id="Phobius"/>
    </source>
</evidence>
<feature type="transmembrane region" description="Helical" evidence="7">
    <location>
        <begin position="105"/>
        <end position="123"/>
    </location>
</feature>
<feature type="transmembrane region" description="Helical" evidence="7">
    <location>
        <begin position="330"/>
        <end position="352"/>
    </location>
</feature>
<dbReference type="InterPro" id="IPR020846">
    <property type="entry name" value="MFS_dom"/>
</dbReference>
<evidence type="ECO:0000256" key="3">
    <source>
        <dbReference type="ARBA" id="ARBA00022692"/>
    </source>
</evidence>
<organism evidence="9 10">
    <name type="scientific">Hyaloscypha variabilis (strain UAMH 11265 / GT02V1 / F)</name>
    <name type="common">Meliniomyces variabilis</name>
    <dbReference type="NCBI Taxonomy" id="1149755"/>
    <lineage>
        <taxon>Eukaryota</taxon>
        <taxon>Fungi</taxon>
        <taxon>Dikarya</taxon>
        <taxon>Ascomycota</taxon>
        <taxon>Pezizomycotina</taxon>
        <taxon>Leotiomycetes</taxon>
        <taxon>Helotiales</taxon>
        <taxon>Hyaloscyphaceae</taxon>
        <taxon>Hyaloscypha</taxon>
        <taxon>Hyaloscypha variabilis</taxon>
    </lineage>
</organism>
<keyword evidence="5 7" id="KW-0472">Membrane</keyword>
<protein>
    <submittedName>
        <fullName evidence="9">Putative vitamin H transporter</fullName>
    </submittedName>
</protein>
<dbReference type="OrthoDB" id="6730379at2759"/>
<dbReference type="Gene3D" id="1.20.1250.20">
    <property type="entry name" value="MFS general substrate transporter like domains"/>
    <property type="match status" value="2"/>
</dbReference>
<gene>
    <name evidence="9" type="ORF">L207DRAFT_515517</name>
</gene>
<dbReference type="GO" id="GO:0022857">
    <property type="term" value="F:transmembrane transporter activity"/>
    <property type="evidence" value="ECO:0007669"/>
    <property type="project" value="InterPro"/>
</dbReference>
<proteinExistence type="inferred from homology"/>
<dbReference type="PROSITE" id="PS50850">
    <property type="entry name" value="MFS"/>
    <property type="match status" value="1"/>
</dbReference>
<feature type="transmembrane region" description="Helical" evidence="7">
    <location>
        <begin position="81"/>
        <end position="98"/>
    </location>
</feature>
<evidence type="ECO:0000256" key="5">
    <source>
        <dbReference type="ARBA" id="ARBA00023136"/>
    </source>
</evidence>